<dbReference type="RefSeq" id="WP_369233617.1">
    <property type="nucleotide sequence ID" value="NZ_CP163435.1"/>
</dbReference>
<protein>
    <submittedName>
        <fullName evidence="2">CHAT domain-containing protein</fullName>
    </submittedName>
</protein>
<dbReference type="AlphaFoldDB" id="A0AB39P8B5"/>
<evidence type="ECO:0000259" key="1">
    <source>
        <dbReference type="Pfam" id="PF12770"/>
    </source>
</evidence>
<organism evidence="2">
    <name type="scientific">Streptomyces sp. R21</name>
    <dbReference type="NCBI Taxonomy" id="3238627"/>
    <lineage>
        <taxon>Bacteria</taxon>
        <taxon>Bacillati</taxon>
        <taxon>Actinomycetota</taxon>
        <taxon>Actinomycetes</taxon>
        <taxon>Kitasatosporales</taxon>
        <taxon>Streptomycetaceae</taxon>
        <taxon>Streptomyces</taxon>
    </lineage>
</organism>
<evidence type="ECO:0000313" key="2">
    <source>
        <dbReference type="EMBL" id="XDQ26332.1"/>
    </source>
</evidence>
<dbReference type="EMBL" id="CP163435">
    <property type="protein sequence ID" value="XDQ26332.1"/>
    <property type="molecule type" value="Genomic_DNA"/>
</dbReference>
<feature type="domain" description="CHAT" evidence="1">
    <location>
        <begin position="259"/>
        <end position="403"/>
    </location>
</feature>
<dbReference type="InterPro" id="IPR024983">
    <property type="entry name" value="CHAT_dom"/>
</dbReference>
<accession>A0AB39P8B5</accession>
<sequence length="450" mass="48647">MSTELRVRIVQDPSEGFTRLPDELAQGPDITVSLDVLAGDRIRARLYGPAVPSLYGTEHRVDLSVRPAEVRSAAARLCGRWKELLVDFQPLAADGRPAAGSGPDRPYASLVDLRDRPTGELYDIVDELALAGSELLFGTLLGGTDPRVERFGTYLADALAAREGLRIRFDSELHVPWPMVCLRPEDVPLTRPIAGPAGLFPLFLGHRHQIEQTGGAYPWLGGRHEAPVVPTVSLNHDTRVDRKGRTRAAEVAAVLAKDTCFVERTTRAELVRALADGGLCEQVMYFWCHGHFVPNGSQPAVLALKLTDGTAIDAHTVRERRRSFGDGSPFQPFVVLNACHAGVPAAGGDPAFLGSALIHAGARGVLGPQIEMPQVFAAEYALEFLTRYLRGAETAGEIAHAVARHFADELRNPLGFAYALHCGMDTRLERALAPAVEGDRDTGTGQELAV</sequence>
<dbReference type="Pfam" id="PF12770">
    <property type="entry name" value="CHAT"/>
    <property type="match status" value="1"/>
</dbReference>
<name>A0AB39P8B5_9ACTN</name>
<reference evidence="2" key="1">
    <citation type="submission" date="2024-07" db="EMBL/GenBank/DDBJ databases">
        <authorList>
            <person name="Yu S.T."/>
        </authorList>
    </citation>
    <scope>NUCLEOTIDE SEQUENCE</scope>
    <source>
        <strain evidence="2">R21</strain>
    </source>
</reference>
<proteinExistence type="predicted"/>
<gene>
    <name evidence="2" type="ORF">AB5J56_17190</name>
</gene>